<accession>A0A0A9YZU4</accession>
<dbReference type="InterPro" id="IPR000477">
    <property type="entry name" value="RT_dom"/>
</dbReference>
<evidence type="ECO:0000313" key="2">
    <source>
        <dbReference type="EMBL" id="JAG37121.1"/>
    </source>
</evidence>
<protein>
    <submittedName>
        <fullName evidence="2">Retrovirus-related Pol polyprotein from type-2 retrotransposable element R2DM</fullName>
    </submittedName>
</protein>
<dbReference type="EMBL" id="GBHO01006483">
    <property type="protein sequence ID" value="JAG37121.1"/>
    <property type="molecule type" value="Transcribed_RNA"/>
</dbReference>
<reference evidence="2" key="2">
    <citation type="submission" date="2014-07" db="EMBL/GenBank/DDBJ databases">
        <authorList>
            <person name="Hull J."/>
        </authorList>
    </citation>
    <scope>NUCLEOTIDE SEQUENCE</scope>
</reference>
<dbReference type="AlphaFoldDB" id="A0A0A9YZU4"/>
<sequence length="137" mass="15435">GQRWSRIAFADDVVLLSSSKAGIRVMVEDFRRALSECGLTLNDQKSLYIPLEARHGRMVIPQGIEIDQQGIPTAVPGIKWKYLGIEFTPYGPARTPIAVYIDRVEKIMASPLTPLRKLEALRTYIVPSFIHQLVMVE</sequence>
<proteinExistence type="predicted"/>
<feature type="non-terminal residue" evidence="2">
    <location>
        <position position="137"/>
    </location>
</feature>
<evidence type="ECO:0000259" key="1">
    <source>
        <dbReference type="PROSITE" id="PS50878"/>
    </source>
</evidence>
<dbReference type="PROSITE" id="PS50878">
    <property type="entry name" value="RT_POL"/>
    <property type="match status" value="1"/>
</dbReference>
<gene>
    <name evidence="2" type="primary">pol_392</name>
    <name evidence="2" type="ORF">CM83_104894</name>
</gene>
<reference evidence="2" key="1">
    <citation type="journal article" date="2014" name="PLoS ONE">
        <title>Transcriptome-Based Identification of ABC Transporters in the Western Tarnished Plant Bug Lygus hesperus.</title>
        <authorList>
            <person name="Hull J.J."/>
            <person name="Chaney K."/>
            <person name="Geib S.M."/>
            <person name="Fabrick J.A."/>
            <person name="Brent C.S."/>
            <person name="Walsh D."/>
            <person name="Lavine L.C."/>
        </authorList>
    </citation>
    <scope>NUCLEOTIDE SEQUENCE</scope>
</reference>
<name>A0A0A9YZU4_LYGHE</name>
<feature type="non-terminal residue" evidence="2">
    <location>
        <position position="1"/>
    </location>
</feature>
<feature type="domain" description="Reverse transcriptase" evidence="1">
    <location>
        <begin position="1"/>
        <end position="87"/>
    </location>
</feature>
<organism evidence="2">
    <name type="scientific">Lygus hesperus</name>
    <name type="common">Western plant bug</name>
    <dbReference type="NCBI Taxonomy" id="30085"/>
    <lineage>
        <taxon>Eukaryota</taxon>
        <taxon>Metazoa</taxon>
        <taxon>Ecdysozoa</taxon>
        <taxon>Arthropoda</taxon>
        <taxon>Hexapoda</taxon>
        <taxon>Insecta</taxon>
        <taxon>Pterygota</taxon>
        <taxon>Neoptera</taxon>
        <taxon>Paraneoptera</taxon>
        <taxon>Hemiptera</taxon>
        <taxon>Heteroptera</taxon>
        <taxon>Panheteroptera</taxon>
        <taxon>Cimicomorpha</taxon>
        <taxon>Miridae</taxon>
        <taxon>Mirini</taxon>
        <taxon>Lygus</taxon>
    </lineage>
</organism>